<keyword evidence="3" id="KW-1185">Reference proteome</keyword>
<evidence type="ECO:0000313" key="3">
    <source>
        <dbReference type="Proteomes" id="UP000256919"/>
    </source>
</evidence>
<gene>
    <name evidence="2" type="ORF">DFQ09_101640</name>
</gene>
<accession>A0A3D9N4D7</accession>
<feature type="signal peptide" evidence="1">
    <location>
        <begin position="1"/>
        <end position="26"/>
    </location>
</feature>
<dbReference type="AlphaFoldDB" id="A0A3D9N4D7"/>
<dbReference type="EMBL" id="QREI01000001">
    <property type="protein sequence ID" value="REE27801.1"/>
    <property type="molecule type" value="Genomic_DNA"/>
</dbReference>
<protein>
    <submittedName>
        <fullName evidence="2">Uncharacterized protein</fullName>
    </submittedName>
</protein>
<comment type="caution">
    <text evidence="2">The sequence shown here is derived from an EMBL/GenBank/DDBJ whole genome shotgun (WGS) entry which is preliminary data.</text>
</comment>
<feature type="chain" id="PRO_5017604382" evidence="1">
    <location>
        <begin position="27"/>
        <end position="80"/>
    </location>
</feature>
<reference evidence="2 3" key="1">
    <citation type="submission" date="2018-07" db="EMBL/GenBank/DDBJ databases">
        <title>Genomic Encyclopedia of Type Strains, Phase III (KMG-III): the genomes of soil and plant-associated and newly described type strains.</title>
        <authorList>
            <person name="Whitman W."/>
        </authorList>
    </citation>
    <scope>NUCLEOTIDE SEQUENCE [LARGE SCALE GENOMIC DNA]</scope>
    <source>
        <strain evidence="2 3">CECT 7948</strain>
    </source>
</reference>
<name>A0A3D9N4D7_9FLAO</name>
<sequence length="80" mass="9004">MLQRFSNHYFFTILLTLVGFSSLAHAQQLLMSGKVTDTIQNPLPYANILAIPKADDQNVKFAITENDGSYNLILITRMCI</sequence>
<evidence type="ECO:0000313" key="2">
    <source>
        <dbReference type="EMBL" id="REE27801.1"/>
    </source>
</evidence>
<organism evidence="2 3">
    <name type="scientific">Winogradskyella pacifica</name>
    <dbReference type="NCBI Taxonomy" id="664642"/>
    <lineage>
        <taxon>Bacteria</taxon>
        <taxon>Pseudomonadati</taxon>
        <taxon>Bacteroidota</taxon>
        <taxon>Flavobacteriia</taxon>
        <taxon>Flavobacteriales</taxon>
        <taxon>Flavobacteriaceae</taxon>
        <taxon>Winogradskyella</taxon>
    </lineage>
</organism>
<keyword evidence="1" id="KW-0732">Signal</keyword>
<evidence type="ECO:0000256" key="1">
    <source>
        <dbReference type="SAM" id="SignalP"/>
    </source>
</evidence>
<dbReference type="Proteomes" id="UP000256919">
    <property type="component" value="Unassembled WGS sequence"/>
</dbReference>
<proteinExistence type="predicted"/>